<proteinExistence type="predicted"/>
<gene>
    <name evidence="1" type="ORF">BEI61_05522</name>
</gene>
<dbReference type="PATRIC" id="fig|1432052.4.peg.6135"/>
<dbReference type="EMBL" id="MCGH01000004">
    <property type="protein sequence ID" value="ODM02360.1"/>
    <property type="molecule type" value="Genomic_DNA"/>
</dbReference>
<evidence type="ECO:0000313" key="1">
    <source>
        <dbReference type="EMBL" id="ODM02360.1"/>
    </source>
</evidence>
<protein>
    <submittedName>
        <fullName evidence="1">Uncharacterized protein</fullName>
    </submittedName>
</protein>
<dbReference type="Proteomes" id="UP000094067">
    <property type="component" value="Unassembled WGS sequence"/>
</dbReference>
<sequence>MRDGRPNPDIWGNIITCGEIAFGIYEIVGDRKHGLEVSKAIAEEILPESVLEQAQEDGENLCFSDAVSNAIVADAIVADAIIEQEIVTDPKAAARLDAIRQLDDAAYDSAFEAPVSDLELDGMDFEW</sequence>
<reference evidence="1 2" key="1">
    <citation type="submission" date="2016-07" db="EMBL/GenBank/DDBJ databases">
        <title>Characterization of isolates of Eisenbergiella tayi derived from blood cultures, using whole genome sequencing.</title>
        <authorList>
            <person name="Burdz T."/>
            <person name="Wiebe D."/>
            <person name="Huynh C."/>
            <person name="Bernard K."/>
        </authorList>
    </citation>
    <scope>NUCLEOTIDE SEQUENCE [LARGE SCALE GENOMIC DNA]</scope>
    <source>
        <strain evidence="1 2">NML 110608</strain>
    </source>
</reference>
<organism evidence="1 2">
    <name type="scientific">Eisenbergiella tayi</name>
    <dbReference type="NCBI Taxonomy" id="1432052"/>
    <lineage>
        <taxon>Bacteria</taxon>
        <taxon>Bacillati</taxon>
        <taxon>Bacillota</taxon>
        <taxon>Clostridia</taxon>
        <taxon>Lachnospirales</taxon>
        <taxon>Lachnospiraceae</taxon>
        <taxon>Eisenbergiella</taxon>
    </lineage>
</organism>
<name>A0A1E3A0U3_9FIRM</name>
<accession>A0A1E3A0U3</accession>
<dbReference type="RefSeq" id="WP_069154905.1">
    <property type="nucleotide sequence ID" value="NZ_MCGH01000004.1"/>
</dbReference>
<dbReference type="AlphaFoldDB" id="A0A1E3A0U3"/>
<comment type="caution">
    <text evidence="1">The sequence shown here is derived from an EMBL/GenBank/DDBJ whole genome shotgun (WGS) entry which is preliminary data.</text>
</comment>
<evidence type="ECO:0000313" key="2">
    <source>
        <dbReference type="Proteomes" id="UP000094067"/>
    </source>
</evidence>